<evidence type="ECO:0000259" key="1">
    <source>
        <dbReference type="PROSITE" id="PS50181"/>
    </source>
</evidence>
<reference evidence="3" key="1">
    <citation type="submission" date="2017-10" db="EMBL/GenBank/DDBJ databases">
        <title>Rapid genome shrinkage in a self-fertile nematode reveals novel sperm competition proteins.</title>
        <authorList>
            <person name="Yin D."/>
            <person name="Schwarz E.M."/>
            <person name="Thomas C.G."/>
            <person name="Felde R.L."/>
            <person name="Korf I.F."/>
            <person name="Cutter A.D."/>
            <person name="Schartner C.M."/>
            <person name="Ralston E.J."/>
            <person name="Meyer B.J."/>
            <person name="Haag E.S."/>
        </authorList>
    </citation>
    <scope>NUCLEOTIDE SEQUENCE [LARGE SCALE GENOMIC DNA]</scope>
    <source>
        <strain evidence="3">JU1422</strain>
    </source>
</reference>
<protein>
    <recommendedName>
        <fullName evidence="1">F-box domain-containing protein</fullName>
    </recommendedName>
</protein>
<dbReference type="InterPro" id="IPR001810">
    <property type="entry name" value="F-box_dom"/>
</dbReference>
<dbReference type="PANTHER" id="PTHR21503">
    <property type="entry name" value="F-BOX-CONTAINING HYPOTHETICAL PROTEIN C.ELEGANS"/>
    <property type="match status" value="1"/>
</dbReference>
<gene>
    <name evidence="2" type="primary">Cnig_chr_I.g3675</name>
    <name evidence="2" type="ORF">B9Z55_003675</name>
</gene>
<feature type="domain" description="F-box" evidence="1">
    <location>
        <begin position="2"/>
        <end position="50"/>
    </location>
</feature>
<evidence type="ECO:0000313" key="3">
    <source>
        <dbReference type="Proteomes" id="UP000230233"/>
    </source>
</evidence>
<sequence>MPIALLQFPTDLIGDILTLCYPFELFILSDCSKKTRKLVKSKVTNKWKIQSIDSTSIDLKSGYIKKEYRFTIVEYPEFHYQQRTLMIGIGIYLMYPNEAVDELLKDVVEVFGCKSIRSIKSEDFEEDSEKFLDLCQAIIDLDLQVEHMDLNSYWYYDCRDFEELRDQMEKSKKINIVRP</sequence>
<organism evidence="2 3">
    <name type="scientific">Caenorhabditis nigoni</name>
    <dbReference type="NCBI Taxonomy" id="1611254"/>
    <lineage>
        <taxon>Eukaryota</taxon>
        <taxon>Metazoa</taxon>
        <taxon>Ecdysozoa</taxon>
        <taxon>Nematoda</taxon>
        <taxon>Chromadorea</taxon>
        <taxon>Rhabditida</taxon>
        <taxon>Rhabditina</taxon>
        <taxon>Rhabditomorpha</taxon>
        <taxon>Rhabditoidea</taxon>
        <taxon>Rhabditidae</taxon>
        <taxon>Peloderinae</taxon>
        <taxon>Caenorhabditis</taxon>
    </lineage>
</organism>
<evidence type="ECO:0000313" key="2">
    <source>
        <dbReference type="EMBL" id="PIC54413.1"/>
    </source>
</evidence>
<proteinExistence type="predicted"/>
<accession>A0A2G5VRJ5</accession>
<dbReference type="EMBL" id="PDUG01000001">
    <property type="protein sequence ID" value="PIC54413.1"/>
    <property type="molecule type" value="Genomic_DNA"/>
</dbReference>
<name>A0A2G5VRJ5_9PELO</name>
<dbReference type="AlphaFoldDB" id="A0A2G5VRJ5"/>
<dbReference type="PANTHER" id="PTHR21503:SF52">
    <property type="entry name" value="F-BOX DOMAIN-CONTAINING PROTEIN"/>
    <property type="match status" value="1"/>
</dbReference>
<comment type="caution">
    <text evidence="2">The sequence shown here is derived from an EMBL/GenBank/DDBJ whole genome shotgun (WGS) entry which is preliminary data.</text>
</comment>
<dbReference type="Proteomes" id="UP000230233">
    <property type="component" value="Chromosome I"/>
</dbReference>
<dbReference type="PROSITE" id="PS50181">
    <property type="entry name" value="FBOX"/>
    <property type="match status" value="1"/>
</dbReference>
<keyword evidence="3" id="KW-1185">Reference proteome</keyword>